<protein>
    <submittedName>
        <fullName evidence="2">Uncharacterized protein</fullName>
    </submittedName>
</protein>
<gene>
    <name evidence="2" type="ORF">Naga_100022g31</name>
</gene>
<evidence type="ECO:0000313" key="3">
    <source>
        <dbReference type="Proteomes" id="UP000019335"/>
    </source>
</evidence>
<feature type="compositionally biased region" description="Basic and acidic residues" evidence="1">
    <location>
        <begin position="144"/>
        <end position="154"/>
    </location>
</feature>
<dbReference type="OrthoDB" id="10357422at2759"/>
<proteinExistence type="predicted"/>
<comment type="caution">
    <text evidence="2">The sequence shown here is derived from an EMBL/GenBank/DDBJ whole genome shotgun (WGS) entry which is preliminary data.</text>
</comment>
<accession>W7U9V2</accession>
<dbReference type="AlphaFoldDB" id="W7U9V2"/>
<evidence type="ECO:0000256" key="1">
    <source>
        <dbReference type="SAM" id="MobiDB-lite"/>
    </source>
</evidence>
<dbReference type="Proteomes" id="UP000019335">
    <property type="component" value="Chromosome 2"/>
</dbReference>
<name>W7U9V2_9STRA</name>
<feature type="region of interest" description="Disordered" evidence="1">
    <location>
        <begin position="144"/>
        <end position="167"/>
    </location>
</feature>
<organism evidence="2 3">
    <name type="scientific">Nannochloropsis gaditana</name>
    <dbReference type="NCBI Taxonomy" id="72520"/>
    <lineage>
        <taxon>Eukaryota</taxon>
        <taxon>Sar</taxon>
        <taxon>Stramenopiles</taxon>
        <taxon>Ochrophyta</taxon>
        <taxon>Eustigmatophyceae</taxon>
        <taxon>Eustigmatales</taxon>
        <taxon>Monodopsidaceae</taxon>
        <taxon>Nannochloropsis</taxon>
    </lineage>
</organism>
<sequence length="569" mass="62879">MSLRELIYSQQDDVHGSDCPSTEEQQPIHAPQGLEVANGLLEAAMWRQRSRDTPRSCRWRGLRPSRRAPLYHWPTSILPDCQDKPVLLHTVLLQRLLTLFVAARDVAAVATTLGLLHALQPRLEDTSFEGNLWLLTELAAREAGDTPYSGRDDTNDAEAGARRRLPSAQGPRARRLLLFLRTMMSARIQLPEAADVENGHKTIAPPNTLRILALAKLVNFLVEGGRLSEAREALQQESFLRPFAASPYLRSMKALFACLEAGLSDGGGGDGGRGRRFFNDLAAAPSRCFAPGPPQRGSPASLRWAQAALEEILRAMDAGKDLQSGLLATSLAMLRMGGGQRRRERVCNLVLARCQRHPDSPRAQEIAHSASLLARGQDHKATLRHLKRWQALDPSSDRALAGLLHAYRRQLLRSYRDPKSPVLLSRPRLTRALIDRLLTLPPPLGPPSLGPSPLSPHLRYFRLLAAYLGPLPPHRPGGLHREGPGRAPVRLHWGDRGALESALAGAYEAWSPGCRGAEGSALELFNVADLGPCPRERAFSYQWDRVLGEDGWPRSRRGGEMERMWALVK</sequence>
<reference evidence="2 3" key="1">
    <citation type="journal article" date="2014" name="Mol. Plant">
        <title>Chromosome Scale Genome Assembly and Transcriptome Profiling of Nannochloropsis gaditana in Nitrogen Depletion.</title>
        <authorList>
            <person name="Corteggiani Carpinelli E."/>
            <person name="Telatin A."/>
            <person name="Vitulo N."/>
            <person name="Forcato C."/>
            <person name="D'Angelo M."/>
            <person name="Schiavon R."/>
            <person name="Vezzi A."/>
            <person name="Giacometti G.M."/>
            <person name="Morosinotto T."/>
            <person name="Valle G."/>
        </authorList>
    </citation>
    <scope>NUCLEOTIDE SEQUENCE [LARGE SCALE GENOMIC DNA]</scope>
    <source>
        <strain evidence="2 3">B-31</strain>
    </source>
</reference>
<evidence type="ECO:0000313" key="2">
    <source>
        <dbReference type="EMBL" id="EWM29729.1"/>
    </source>
</evidence>
<keyword evidence="3" id="KW-1185">Reference proteome</keyword>
<dbReference type="EMBL" id="AZIL01000117">
    <property type="protein sequence ID" value="EWM29729.1"/>
    <property type="molecule type" value="Genomic_DNA"/>
</dbReference>